<sequence length="153" mass="16847">MPPTKPLLAMAMPLELVEIMLPSFQIEPIVTLPIVTATPELREMVPAELIDKLLPELIVWGVVTDEETVLVVASPGDGPRTAARTIIEAPARRPRRRLAWLRAETVNIIVLTSVIHLARDSEVAWGCIPIRPGAVFCASHRQLEIAAVELLQQ</sequence>
<dbReference type="RefSeq" id="WP_127001893.1">
    <property type="nucleotide sequence ID" value="NZ_JBNPXW010000018.1"/>
</dbReference>
<proteinExistence type="predicted"/>
<dbReference type="EMBL" id="RZIJ01000020">
    <property type="protein sequence ID" value="RUQ66504.1"/>
    <property type="molecule type" value="Genomic_DNA"/>
</dbReference>
<reference evidence="1 2" key="1">
    <citation type="submission" date="2018-12" db="EMBL/GenBank/DDBJ databases">
        <authorList>
            <person name="Yang Y."/>
        </authorList>
    </citation>
    <scope>NUCLEOTIDE SEQUENCE [LARGE SCALE GENOMIC DNA]</scope>
    <source>
        <strain evidence="1 2">GSF71</strain>
    </source>
</reference>
<comment type="caution">
    <text evidence="1">The sequence shown here is derived from an EMBL/GenBank/DDBJ whole genome shotgun (WGS) entry which is preliminary data.</text>
</comment>
<organism evidence="1 2">
    <name type="scientific">Azospirillum doebereinerae</name>
    <dbReference type="NCBI Taxonomy" id="92933"/>
    <lineage>
        <taxon>Bacteria</taxon>
        <taxon>Pseudomonadati</taxon>
        <taxon>Pseudomonadota</taxon>
        <taxon>Alphaproteobacteria</taxon>
        <taxon>Rhodospirillales</taxon>
        <taxon>Azospirillaceae</taxon>
        <taxon>Azospirillum</taxon>
    </lineage>
</organism>
<dbReference type="Proteomes" id="UP000280346">
    <property type="component" value="Unassembled WGS sequence"/>
</dbReference>
<keyword evidence="2" id="KW-1185">Reference proteome</keyword>
<name>A0A3S0WSF8_9PROT</name>
<accession>A0A3S0WSF8</accession>
<evidence type="ECO:0000313" key="2">
    <source>
        <dbReference type="Proteomes" id="UP000280346"/>
    </source>
</evidence>
<dbReference type="AlphaFoldDB" id="A0A3S0WSF8"/>
<gene>
    <name evidence="1" type="ORF">EJ913_21955</name>
</gene>
<protein>
    <submittedName>
        <fullName evidence="1">Uncharacterized protein</fullName>
    </submittedName>
</protein>
<evidence type="ECO:0000313" key="1">
    <source>
        <dbReference type="EMBL" id="RUQ66504.1"/>
    </source>
</evidence>